<dbReference type="CDD" id="cd05930">
    <property type="entry name" value="A_NRPS"/>
    <property type="match status" value="1"/>
</dbReference>
<keyword evidence="9" id="KW-1185">Reference proteome</keyword>
<dbReference type="Pfam" id="PF00501">
    <property type="entry name" value="AMP-binding"/>
    <property type="match status" value="2"/>
</dbReference>
<dbReference type="GO" id="GO:0072330">
    <property type="term" value="P:monocarboxylic acid biosynthetic process"/>
    <property type="evidence" value="ECO:0007669"/>
    <property type="project" value="UniProtKB-ARBA"/>
</dbReference>
<evidence type="ECO:0000256" key="3">
    <source>
        <dbReference type="ARBA" id="ARBA00022450"/>
    </source>
</evidence>
<reference evidence="8" key="1">
    <citation type="submission" date="2021-03" db="EMBL/GenBank/DDBJ databases">
        <title>Streptomyces strains.</title>
        <authorList>
            <person name="Lund M.B."/>
            <person name="Toerring T."/>
        </authorList>
    </citation>
    <scope>NUCLEOTIDE SEQUENCE</scope>
    <source>
        <strain evidence="8">JCM 4242</strain>
    </source>
</reference>
<comment type="similarity">
    <text evidence="2">Belongs to the ATP-dependent AMP-binding enzyme family.</text>
</comment>
<dbReference type="GO" id="GO:0044550">
    <property type="term" value="P:secondary metabolite biosynthetic process"/>
    <property type="evidence" value="ECO:0007669"/>
    <property type="project" value="UniProtKB-ARBA"/>
</dbReference>
<dbReference type="FunFam" id="3.40.50.12780:FF:000012">
    <property type="entry name" value="Non-ribosomal peptide synthetase"/>
    <property type="match status" value="1"/>
</dbReference>
<dbReference type="Pfam" id="PF00550">
    <property type="entry name" value="PP-binding"/>
    <property type="match status" value="3"/>
</dbReference>
<feature type="domain" description="Carrier" evidence="7">
    <location>
        <begin position="965"/>
        <end position="1040"/>
    </location>
</feature>
<dbReference type="SMART" id="SM00823">
    <property type="entry name" value="PKS_PP"/>
    <property type="match status" value="3"/>
</dbReference>
<comment type="caution">
    <text evidence="8">The sequence shown here is derived from an EMBL/GenBank/DDBJ whole genome shotgun (WGS) entry which is preliminary data.</text>
</comment>
<evidence type="ECO:0000313" key="8">
    <source>
        <dbReference type="EMBL" id="MBO0655963.1"/>
    </source>
</evidence>
<dbReference type="Proteomes" id="UP000664781">
    <property type="component" value="Unassembled WGS sequence"/>
</dbReference>
<gene>
    <name evidence="8" type="ORF">J1792_25295</name>
</gene>
<dbReference type="Gene3D" id="3.30.559.10">
    <property type="entry name" value="Chloramphenicol acetyltransferase-like domain"/>
    <property type="match status" value="3"/>
</dbReference>
<keyword evidence="5" id="KW-0436">Ligase</keyword>
<sequence>MKNTRSVVEDILPLTPLQEGMLFHSRYERDTHGLYIAQFTVDLRGPLDAARLKASADAVVRRHANLRATFTERRTGEPIQVVRRDAPLAWQDIDLTALAPDAAEARAVDLTDEDWARGVDIRRPPLLRFTALALGPARHRLVVTAHHILLDGWSFALLFRELFTLYGQQGEVTARPLAHPYRDYLAWLGRRDRPAAERAWRAALDGVGEPTHLAPAGPAPAPAGGTCEDVTVRLTEEATAALTEQARRQGLLLNSVVQGAWAVLLGGATGRDDVVFGCTVGGRPADLPGADTMIGMLINTVPVRARLDPRASLTALCERVQHQRAALMDHDHLGLTDIQHLAGSSQALFDTNIVFDNFPMNDYALDLPGTLDVDIAFRDTTHFPLTLVVEPGTRLELRLSHRPELLDRTRAEALAARLTRLLHQWTADPELTLGALDTLGPAERRQVLHDWNDTTRPLPHTTLPELLTAQAARTPDAPAVLFRDEHLTYRRLEERANRLAHRLVALGIGPEDTVAVAVPRSADLVVALHAVVKAGAAYLPVDLGQPPRRTEAVLADAAPALLLTTTEAAGHLPPTAVPVLALDTPDAGLPAHPPATALTPGHPAYVIFTSGSTGRPKGVQVTHAGIVNRLLWMQEEYGLTAEDRVLQKTPYGFDVSVWEFFWPLITGAALVVAEPDGHKDPAYLADLIRRESVTTAHFVPSMLSAFLQEPAARATASTLRRVICSGEALPPATQAAFFATLDGVELHNLYGPTETSVDVTLWPCRPDPAATTVPIGSPAANTRAYVLDGRLRPVAPGVVGELYVSGVQLARGYLGRPALTAERFIACPFEPGARMYRTGDLVRWTGDGTLEFLGRADDQVKIRGFRIEPGEVESAAVRCAGVGRAAAVVREDRAGDPRLVAYVVPTPGAEPRPARIREELAEVLPDHMVPSAVVVLADLPVTANGKLDRKALPAPVHTTGRGGRRPRTGREEILAGLFAAVLGVPEIGAEDDFFDLGGNSLLAMRLVAQARTALGVELGIREVFTTPTAAGLAAGLDRFGPARPALAAADRPAVLPLSFAQRRLWFLSRTGQGVGYNCPFALRLTGTLDRTALRSALADVIGRHEALRTVFPEIDGEPCQLVLPADAAAVEIAVVETAVAEAGDGGPGTALERLVAAEFDLAQRPPVRAGLFALGEDEHVLALVVHHIALDGWSWEPLFRDLARAYEARTRGSEPHWEPLPVQYADYTLWQRELLGEESDPDSVVSQQLDFWREELAGIPSELALPFDRPRPVVASYTGGSVPVELDTALHARLLELARSNGCTLFMVLQAGLAVLLSRLGAGTDIPLGTPVAGRADEALDDLVGFFVNTLVLRTDVSGDPSFVELLSRVRDADLAAYEHQDVPFERVVEALNPDRSLARHPLFQVMFQLQDPAATLTLAGLDVRDEPLRFDAAQFDMTVDVRERWDADGGPAGIGGSLEYAVDLFDQETAETLAESLTRVLRQLAADPRRPVGEAEPLSGQDRERILNDWNDTALAAPEATFPRLFEDRVARTPEATAVVHGDTALTFGELNARANRLAHALAERGAGPESPVALALPRSEQSIVALLAVLKTGAASVPVDLEYPAERIALLLEDAAPAVVVTDSATAGTLPTTADTHLILIDDPATARHPHENLGREVLPGDAAYVIHTSGSTGRPKGVVIDHAGLRNLYAHHHAGLMARAEEATGGRALRVALTASLSFDTSWEGLLWMAAGHELHVIGDDIRRDAGAMARHIAAAGIEVLDVTPTYAEQLLEEGLLDDARHRPRVVQLGGEATSPALWHRLREVDGLISLNIYGPTECTIDALWWDLGASTHPLVGRPIANTRAYVLDAALRPVAPGVAGELYLAGTGLARGYLGRPGLTAERFVACPFAEGERMYRTGDLVRWNRDGALEFLGRADEQVKVRGFRVEPGEIEAALVRLPEVAQAAVTVREDGPGGKRLVAYVVPVAGRTVDVAALRRELSSVLPDHMVPSAFMALEFLPLTPNGKLDRKALPRPDYAAGVGSRAPRTPREEILAGLFAEVLGVSDVGAEDGFFDLGGHSLLATRLISRARTALGVELGIRDLFQAQTPAALAELAGDAERARPPLAPRRHAKNPPLSFAQHRLWFVHQAEDHAATYNMPFAVRLHGTPDVAALAEALADVVARHETLRTLFPDADGRPALRVLPPDEARPGLTAEDVTEAELDRAVEALTAHRFDLATEPPLRTRLFRLGADEHVLLLVMHHIASDGWSMRPLLRDLARAYEARTRGSDPQWEPLPVRYVDYTLWQRELLGEESDPGSVVSQQLGFWRKQLAGAPSELALPLDRPRPVVASYAGGSVPVELSPELHARLLELARSNGCTLFMVLQAGLAVLLSRLGAGTDIPLGTPVAGRADEALDDLVGFFVNTLVLRTDVSGDPSFVELLSRVRDADLAAYEHQDVPFERVVEALNPDRSLARHPLFQVMLQLQNTPADDLALPGLTTTPQPVPFGVAKFDLTLDMAERHGADGAPDGLHGELTYATELFTADTGRRLAADLERLLGTLAAHPARRFSALTGLPTAPRPAVRTAEEAPAAPLGEPTGGGSTEQALCTLFAEVLEVDAVAPDDNFFTLGGHSLQVTRLISRVRAELGLELRIRQVFQHPTPAGVAARLTAAPKARPALRRSAL</sequence>
<dbReference type="InterPro" id="IPR045851">
    <property type="entry name" value="AMP-bd_C_sf"/>
</dbReference>
<dbReference type="FunFam" id="1.10.1200.10:FF:000016">
    <property type="entry name" value="Non-ribosomal peptide synthase"/>
    <property type="match status" value="3"/>
</dbReference>
<dbReference type="InterPro" id="IPR020845">
    <property type="entry name" value="AMP-binding_CS"/>
</dbReference>
<dbReference type="PROSITE" id="PS00455">
    <property type="entry name" value="AMP_BINDING"/>
    <property type="match status" value="2"/>
</dbReference>
<evidence type="ECO:0000256" key="6">
    <source>
        <dbReference type="SAM" id="MobiDB-lite"/>
    </source>
</evidence>
<dbReference type="CDD" id="cd19543">
    <property type="entry name" value="DCL_NRPS"/>
    <property type="match status" value="1"/>
</dbReference>
<dbReference type="NCBIfam" id="NF003417">
    <property type="entry name" value="PRK04813.1"/>
    <property type="match status" value="2"/>
</dbReference>
<dbReference type="InterPro" id="IPR010071">
    <property type="entry name" value="AA_adenyl_dom"/>
</dbReference>
<dbReference type="InterPro" id="IPR020806">
    <property type="entry name" value="PKS_PP-bd"/>
</dbReference>
<accession>A0A939JQU6</accession>
<evidence type="ECO:0000313" key="9">
    <source>
        <dbReference type="Proteomes" id="UP000664781"/>
    </source>
</evidence>
<evidence type="ECO:0000259" key="7">
    <source>
        <dbReference type="PROSITE" id="PS50075"/>
    </source>
</evidence>
<evidence type="ECO:0000256" key="2">
    <source>
        <dbReference type="ARBA" id="ARBA00006432"/>
    </source>
</evidence>
<dbReference type="Gene3D" id="3.30.300.30">
    <property type="match status" value="2"/>
</dbReference>
<dbReference type="RefSeq" id="WP_207248277.1">
    <property type="nucleotide sequence ID" value="NZ_JAFMOF010000004.1"/>
</dbReference>
<proteinExistence type="inferred from homology"/>
<dbReference type="SUPFAM" id="SSF56801">
    <property type="entry name" value="Acetyl-CoA synthetase-like"/>
    <property type="match status" value="2"/>
</dbReference>
<dbReference type="Gene3D" id="3.40.50.1820">
    <property type="entry name" value="alpha/beta hydrolase"/>
    <property type="match status" value="1"/>
</dbReference>
<dbReference type="SUPFAM" id="SSF52777">
    <property type="entry name" value="CoA-dependent acyltransferases"/>
    <property type="match status" value="6"/>
</dbReference>
<dbReference type="FunFam" id="3.40.50.980:FF:000002">
    <property type="entry name" value="Enterobactin synthetase component F"/>
    <property type="match status" value="1"/>
</dbReference>
<dbReference type="Gene3D" id="1.10.1200.10">
    <property type="entry name" value="ACP-like"/>
    <property type="match status" value="2"/>
</dbReference>
<dbReference type="GO" id="GO:0016874">
    <property type="term" value="F:ligase activity"/>
    <property type="evidence" value="ECO:0007669"/>
    <property type="project" value="UniProtKB-KW"/>
</dbReference>
<dbReference type="Pfam" id="PF00668">
    <property type="entry name" value="Condensation"/>
    <property type="match status" value="3"/>
</dbReference>
<name>A0A939JQU6_9ACTN</name>
<dbReference type="PROSITE" id="PS00012">
    <property type="entry name" value="PHOSPHOPANTETHEINE"/>
    <property type="match status" value="3"/>
</dbReference>
<dbReference type="CDD" id="cd17646">
    <property type="entry name" value="A_NRPS_AB3403-like"/>
    <property type="match status" value="1"/>
</dbReference>
<dbReference type="InterPro" id="IPR029058">
    <property type="entry name" value="AB_hydrolase_fold"/>
</dbReference>
<comment type="cofactor">
    <cofactor evidence="1">
        <name>pantetheine 4'-phosphate</name>
        <dbReference type="ChEBI" id="CHEBI:47942"/>
    </cofactor>
</comment>
<dbReference type="FunFam" id="3.30.559.10:FF:000012">
    <property type="entry name" value="Non-ribosomal peptide synthetase"/>
    <property type="match status" value="1"/>
</dbReference>
<dbReference type="GO" id="GO:0031177">
    <property type="term" value="F:phosphopantetheine binding"/>
    <property type="evidence" value="ECO:0007669"/>
    <property type="project" value="InterPro"/>
</dbReference>
<dbReference type="FunFam" id="2.30.38.10:FF:000001">
    <property type="entry name" value="Non-ribosomal peptide synthetase PvdI"/>
    <property type="match status" value="2"/>
</dbReference>
<dbReference type="FunFam" id="3.30.559.30:FF:000001">
    <property type="entry name" value="Non-ribosomal peptide synthetase"/>
    <property type="match status" value="1"/>
</dbReference>
<dbReference type="PROSITE" id="PS50075">
    <property type="entry name" value="CARRIER"/>
    <property type="match status" value="3"/>
</dbReference>
<dbReference type="Gene3D" id="3.40.50.980">
    <property type="match status" value="4"/>
</dbReference>
<dbReference type="PANTHER" id="PTHR45527">
    <property type="entry name" value="NONRIBOSOMAL PEPTIDE SYNTHETASE"/>
    <property type="match status" value="1"/>
</dbReference>
<feature type="domain" description="Carrier" evidence="7">
    <location>
        <begin position="2583"/>
        <end position="2658"/>
    </location>
</feature>
<dbReference type="Gene3D" id="2.30.38.10">
    <property type="entry name" value="Luciferase, Domain 3"/>
    <property type="match status" value="2"/>
</dbReference>
<evidence type="ECO:0000256" key="4">
    <source>
        <dbReference type="ARBA" id="ARBA00022553"/>
    </source>
</evidence>
<dbReference type="CDD" id="cd19540">
    <property type="entry name" value="LCL_NRPS-like"/>
    <property type="match status" value="2"/>
</dbReference>
<keyword evidence="3" id="KW-0596">Phosphopantetheine</keyword>
<dbReference type="EMBL" id="JAFMOF010000004">
    <property type="protein sequence ID" value="MBO0655963.1"/>
    <property type="molecule type" value="Genomic_DNA"/>
</dbReference>
<dbReference type="PANTHER" id="PTHR45527:SF1">
    <property type="entry name" value="FATTY ACID SYNTHASE"/>
    <property type="match status" value="1"/>
</dbReference>
<dbReference type="GO" id="GO:0017000">
    <property type="term" value="P:antibiotic biosynthetic process"/>
    <property type="evidence" value="ECO:0007669"/>
    <property type="project" value="UniProtKB-ARBA"/>
</dbReference>
<dbReference type="Gene3D" id="3.30.559.30">
    <property type="entry name" value="Nonribosomal peptide synthetase, condensation domain"/>
    <property type="match status" value="3"/>
</dbReference>
<dbReference type="GO" id="GO:0008610">
    <property type="term" value="P:lipid biosynthetic process"/>
    <property type="evidence" value="ECO:0007669"/>
    <property type="project" value="UniProtKB-ARBA"/>
</dbReference>
<organism evidence="8 9">
    <name type="scientific">Streptomyces triculaminicus</name>
    <dbReference type="NCBI Taxonomy" id="2816232"/>
    <lineage>
        <taxon>Bacteria</taxon>
        <taxon>Bacillati</taxon>
        <taxon>Actinomycetota</taxon>
        <taxon>Actinomycetes</taxon>
        <taxon>Kitasatosporales</taxon>
        <taxon>Streptomycetaceae</taxon>
        <taxon>Streptomyces</taxon>
    </lineage>
</organism>
<evidence type="ECO:0000256" key="5">
    <source>
        <dbReference type="ARBA" id="ARBA00022598"/>
    </source>
</evidence>
<dbReference type="InterPro" id="IPR025110">
    <property type="entry name" value="AMP-bd_C"/>
</dbReference>
<dbReference type="FunFam" id="3.40.50.980:FF:000001">
    <property type="entry name" value="Non-ribosomal peptide synthetase"/>
    <property type="match status" value="2"/>
</dbReference>
<dbReference type="SUPFAM" id="SSF47336">
    <property type="entry name" value="ACP-like"/>
    <property type="match status" value="3"/>
</dbReference>
<dbReference type="InterPro" id="IPR023213">
    <property type="entry name" value="CAT-like_dom_sf"/>
</dbReference>
<dbReference type="InterPro" id="IPR000873">
    <property type="entry name" value="AMP-dep_synth/lig_dom"/>
</dbReference>
<dbReference type="InterPro" id="IPR006162">
    <property type="entry name" value="Ppantetheine_attach_site"/>
</dbReference>
<dbReference type="InterPro" id="IPR001242">
    <property type="entry name" value="Condensation_dom"/>
</dbReference>
<evidence type="ECO:0000256" key="1">
    <source>
        <dbReference type="ARBA" id="ARBA00001957"/>
    </source>
</evidence>
<dbReference type="InterPro" id="IPR036736">
    <property type="entry name" value="ACP-like_sf"/>
</dbReference>
<keyword evidence="4" id="KW-0597">Phosphoprotein</keyword>
<dbReference type="FunFam" id="3.30.300.30:FF:000010">
    <property type="entry name" value="Enterobactin synthetase component F"/>
    <property type="match status" value="2"/>
</dbReference>
<dbReference type="InterPro" id="IPR009081">
    <property type="entry name" value="PP-bd_ACP"/>
</dbReference>
<protein>
    <submittedName>
        <fullName evidence="8">Amino acid adenylation domain-containing protein</fullName>
    </submittedName>
</protein>
<dbReference type="NCBIfam" id="TIGR01733">
    <property type="entry name" value="AA-adenyl-dom"/>
    <property type="match status" value="2"/>
</dbReference>
<dbReference type="GO" id="GO:0005829">
    <property type="term" value="C:cytosol"/>
    <property type="evidence" value="ECO:0007669"/>
    <property type="project" value="TreeGrafter"/>
</dbReference>
<dbReference type="GO" id="GO:0043041">
    <property type="term" value="P:amino acid activation for nonribosomal peptide biosynthetic process"/>
    <property type="evidence" value="ECO:0007669"/>
    <property type="project" value="TreeGrafter"/>
</dbReference>
<feature type="domain" description="Carrier" evidence="7">
    <location>
        <begin position="2029"/>
        <end position="2104"/>
    </location>
</feature>
<dbReference type="Pfam" id="PF13193">
    <property type="entry name" value="AMP-binding_C"/>
    <property type="match status" value="2"/>
</dbReference>
<feature type="region of interest" description="Disordered" evidence="6">
    <location>
        <begin position="2558"/>
        <end position="2586"/>
    </location>
</feature>